<accession>A0A6H5HEW1</accession>
<feature type="transmembrane region" description="Helical" evidence="1">
    <location>
        <begin position="30"/>
        <end position="49"/>
    </location>
</feature>
<organism evidence="2 3">
    <name type="scientific">Nesidiocoris tenuis</name>
    <dbReference type="NCBI Taxonomy" id="355587"/>
    <lineage>
        <taxon>Eukaryota</taxon>
        <taxon>Metazoa</taxon>
        <taxon>Ecdysozoa</taxon>
        <taxon>Arthropoda</taxon>
        <taxon>Hexapoda</taxon>
        <taxon>Insecta</taxon>
        <taxon>Pterygota</taxon>
        <taxon>Neoptera</taxon>
        <taxon>Paraneoptera</taxon>
        <taxon>Hemiptera</taxon>
        <taxon>Heteroptera</taxon>
        <taxon>Panheteroptera</taxon>
        <taxon>Cimicomorpha</taxon>
        <taxon>Miridae</taxon>
        <taxon>Dicyphina</taxon>
        <taxon>Nesidiocoris</taxon>
    </lineage>
</organism>
<name>A0A6H5HEW1_9HEMI</name>
<dbReference type="EMBL" id="CADCXU010025043">
    <property type="protein sequence ID" value="CAB0012164.1"/>
    <property type="molecule type" value="Genomic_DNA"/>
</dbReference>
<dbReference type="AlphaFoldDB" id="A0A6H5HEW1"/>
<feature type="non-terminal residue" evidence="2">
    <location>
        <position position="65"/>
    </location>
</feature>
<sequence length="65" mass="7553">MKTIAGECATETKGNPGKTIFNKYNRQSKYTMVVSIVLLSTTSILWVYLPRRTYRHQSGLEDIWR</sequence>
<dbReference type="Proteomes" id="UP000479000">
    <property type="component" value="Unassembled WGS sequence"/>
</dbReference>
<keyword evidence="1" id="KW-0812">Transmembrane</keyword>
<gene>
    <name evidence="2" type="ORF">NTEN_LOCUS16946</name>
</gene>
<reference evidence="2 3" key="1">
    <citation type="submission" date="2020-02" db="EMBL/GenBank/DDBJ databases">
        <authorList>
            <person name="Ferguson B K."/>
        </authorList>
    </citation>
    <scope>NUCLEOTIDE SEQUENCE [LARGE SCALE GENOMIC DNA]</scope>
</reference>
<evidence type="ECO:0000313" key="3">
    <source>
        <dbReference type="Proteomes" id="UP000479000"/>
    </source>
</evidence>
<evidence type="ECO:0000313" key="2">
    <source>
        <dbReference type="EMBL" id="CAB0012164.1"/>
    </source>
</evidence>
<keyword evidence="1" id="KW-0472">Membrane</keyword>
<evidence type="ECO:0000256" key="1">
    <source>
        <dbReference type="SAM" id="Phobius"/>
    </source>
</evidence>
<proteinExistence type="predicted"/>
<keyword evidence="1" id="KW-1133">Transmembrane helix</keyword>
<keyword evidence="3" id="KW-1185">Reference proteome</keyword>
<protein>
    <submittedName>
        <fullName evidence="2">Uncharacterized protein</fullName>
    </submittedName>
</protein>